<dbReference type="EMBL" id="VIRS01000009">
    <property type="protein sequence ID" value="TQS44239.1"/>
    <property type="molecule type" value="Genomic_DNA"/>
</dbReference>
<dbReference type="Proteomes" id="UP000317982">
    <property type="component" value="Unassembled WGS sequence"/>
</dbReference>
<keyword evidence="5 6" id="KW-0460">Magnesium</keyword>
<feature type="binding site" evidence="6">
    <location>
        <position position="5"/>
    </location>
    <ligand>
        <name>Mg(2+)</name>
        <dbReference type="ChEBI" id="CHEBI:18420"/>
    </ligand>
</feature>
<sequence length="130" mass="14228">MIYLDSSALVTLIAERTYAAELRHFLGLRPHRPQGTSTVGFVETVRALDRIGDFPSAMRTLTTEYTEVEVTARVRDRAARLPARVRTLDAIHIASAQVLGPALDCLVTYDKRLLEVARSVGLPAEAPGLA</sequence>
<dbReference type="OrthoDB" id="4750219at2"/>
<keyword evidence="6" id="KW-0800">Toxin</keyword>
<evidence type="ECO:0000256" key="2">
    <source>
        <dbReference type="ARBA" id="ARBA00022722"/>
    </source>
</evidence>
<proteinExistence type="inferred from homology"/>
<comment type="cofactor">
    <cofactor evidence="6">
        <name>Mg(2+)</name>
        <dbReference type="ChEBI" id="CHEBI:18420"/>
    </cofactor>
</comment>
<feature type="domain" description="PIN" evidence="7">
    <location>
        <begin position="2"/>
        <end position="118"/>
    </location>
</feature>
<dbReference type="Pfam" id="PF01850">
    <property type="entry name" value="PIN"/>
    <property type="match status" value="1"/>
</dbReference>
<keyword evidence="3 6" id="KW-0479">Metal-binding</keyword>
<evidence type="ECO:0000256" key="5">
    <source>
        <dbReference type="ARBA" id="ARBA00022842"/>
    </source>
</evidence>
<evidence type="ECO:0000256" key="6">
    <source>
        <dbReference type="HAMAP-Rule" id="MF_00265"/>
    </source>
</evidence>
<reference evidence="8 9" key="1">
    <citation type="submission" date="2019-07" db="EMBL/GenBank/DDBJ databases">
        <title>Cryptosporangium phraense sp. nov., isolated from plant litter.</title>
        <authorList>
            <person name="Suriyachadkun C."/>
        </authorList>
    </citation>
    <scope>NUCLEOTIDE SEQUENCE [LARGE SCALE GENOMIC DNA]</scope>
    <source>
        <strain evidence="8 9">A-T 5661</strain>
    </source>
</reference>
<keyword evidence="4 6" id="KW-0378">Hydrolase</keyword>
<name>A0A545ASF0_9ACTN</name>
<dbReference type="GO" id="GO:0000287">
    <property type="term" value="F:magnesium ion binding"/>
    <property type="evidence" value="ECO:0007669"/>
    <property type="project" value="UniProtKB-UniRule"/>
</dbReference>
<dbReference type="EC" id="3.1.-.-" evidence="6"/>
<evidence type="ECO:0000256" key="4">
    <source>
        <dbReference type="ARBA" id="ARBA00022801"/>
    </source>
</evidence>
<dbReference type="Gene3D" id="3.40.50.1010">
    <property type="entry name" value="5'-nuclease"/>
    <property type="match status" value="1"/>
</dbReference>
<dbReference type="SUPFAM" id="SSF88723">
    <property type="entry name" value="PIN domain-like"/>
    <property type="match status" value="1"/>
</dbReference>
<comment type="caution">
    <text evidence="8">The sequence shown here is derived from an EMBL/GenBank/DDBJ whole genome shotgun (WGS) entry which is preliminary data.</text>
</comment>
<dbReference type="GO" id="GO:0016787">
    <property type="term" value="F:hydrolase activity"/>
    <property type="evidence" value="ECO:0007669"/>
    <property type="project" value="UniProtKB-KW"/>
</dbReference>
<organism evidence="8 9">
    <name type="scientific">Cryptosporangium phraense</name>
    <dbReference type="NCBI Taxonomy" id="2593070"/>
    <lineage>
        <taxon>Bacteria</taxon>
        <taxon>Bacillati</taxon>
        <taxon>Actinomycetota</taxon>
        <taxon>Actinomycetes</taxon>
        <taxon>Cryptosporangiales</taxon>
        <taxon>Cryptosporangiaceae</taxon>
        <taxon>Cryptosporangium</taxon>
    </lineage>
</organism>
<comment type="function">
    <text evidence="6">Toxic component of a toxin-antitoxin (TA) system. An RNase.</text>
</comment>
<evidence type="ECO:0000256" key="1">
    <source>
        <dbReference type="ARBA" id="ARBA00022649"/>
    </source>
</evidence>
<evidence type="ECO:0000256" key="3">
    <source>
        <dbReference type="ARBA" id="ARBA00022723"/>
    </source>
</evidence>
<gene>
    <name evidence="6" type="primary">vapC</name>
    <name evidence="8" type="ORF">FL583_14970</name>
</gene>
<dbReference type="HAMAP" id="MF_00265">
    <property type="entry name" value="VapC_Nob1"/>
    <property type="match status" value="1"/>
</dbReference>
<evidence type="ECO:0000259" key="7">
    <source>
        <dbReference type="Pfam" id="PF01850"/>
    </source>
</evidence>
<dbReference type="CDD" id="cd09874">
    <property type="entry name" value="PIN_MT3492-like"/>
    <property type="match status" value="1"/>
</dbReference>
<dbReference type="GO" id="GO:0004540">
    <property type="term" value="F:RNA nuclease activity"/>
    <property type="evidence" value="ECO:0007669"/>
    <property type="project" value="InterPro"/>
</dbReference>
<keyword evidence="1 6" id="KW-1277">Toxin-antitoxin system</keyword>
<dbReference type="InterPro" id="IPR002716">
    <property type="entry name" value="PIN_dom"/>
</dbReference>
<keyword evidence="9" id="KW-1185">Reference proteome</keyword>
<protein>
    <recommendedName>
        <fullName evidence="6">Ribonuclease VapC</fullName>
        <shortName evidence="6">RNase VapC</shortName>
        <ecNumber evidence="6">3.1.-.-</ecNumber>
    </recommendedName>
    <alternativeName>
        <fullName evidence="6">Toxin VapC</fullName>
    </alternativeName>
</protein>
<dbReference type="InterPro" id="IPR029060">
    <property type="entry name" value="PIN-like_dom_sf"/>
</dbReference>
<dbReference type="GO" id="GO:0090729">
    <property type="term" value="F:toxin activity"/>
    <property type="evidence" value="ECO:0007669"/>
    <property type="project" value="UniProtKB-KW"/>
</dbReference>
<keyword evidence="2 6" id="KW-0540">Nuclease</keyword>
<comment type="similarity">
    <text evidence="6">Belongs to the PINc/VapC protein family.</text>
</comment>
<dbReference type="InParanoid" id="A0A545ASF0"/>
<feature type="binding site" evidence="6">
    <location>
        <position position="89"/>
    </location>
    <ligand>
        <name>Mg(2+)</name>
        <dbReference type="ChEBI" id="CHEBI:18420"/>
    </ligand>
</feature>
<dbReference type="RefSeq" id="WP_142705233.1">
    <property type="nucleotide sequence ID" value="NZ_VIRS01000009.1"/>
</dbReference>
<accession>A0A545ASF0</accession>
<dbReference type="AlphaFoldDB" id="A0A545ASF0"/>
<evidence type="ECO:0000313" key="9">
    <source>
        <dbReference type="Proteomes" id="UP000317982"/>
    </source>
</evidence>
<evidence type="ECO:0000313" key="8">
    <source>
        <dbReference type="EMBL" id="TQS44239.1"/>
    </source>
</evidence>
<dbReference type="InterPro" id="IPR022907">
    <property type="entry name" value="VapC_family"/>
</dbReference>